<gene>
    <name evidence="1" type="ORF">PQJ73_20920</name>
</gene>
<proteinExistence type="predicted"/>
<keyword evidence="2" id="KW-1185">Reference proteome</keyword>
<dbReference type="EMBL" id="JAQQLI010000038">
    <property type="protein sequence ID" value="MDC7788159.1"/>
    <property type="molecule type" value="Genomic_DNA"/>
</dbReference>
<evidence type="ECO:0000313" key="2">
    <source>
        <dbReference type="Proteomes" id="UP001165652"/>
    </source>
</evidence>
<accession>A0ABT5JEY7</accession>
<name>A0ABT5JEY7_RHOTP</name>
<reference evidence="1" key="1">
    <citation type="journal article" date="2023" name="Microbiol Resour">
        <title>Genome Sequences of Rhodoplanes serenus and Two Thermotolerant Strains, Rhodoplanes tepidamans and 'Rhodoplanes cryptolactis,' Further Refine the Genus.</title>
        <authorList>
            <person name="Rayyan A.A."/>
            <person name="Kyndt J.A."/>
        </authorList>
    </citation>
    <scope>NUCLEOTIDE SEQUENCE</scope>
    <source>
        <strain evidence="1">DSM 9987</strain>
    </source>
</reference>
<sequence>MIVLDWILLASVGGFVAAALAASTIERNRTGTAGGRRPLSGRAPAPHGLWSVAEAAWIGARRPLGRRTGADGDGGPAGYGMAGAYDVRVRWSTERDRAGPA</sequence>
<evidence type="ECO:0000313" key="1">
    <source>
        <dbReference type="EMBL" id="MDC7788159.1"/>
    </source>
</evidence>
<comment type="caution">
    <text evidence="1">The sequence shown here is derived from an EMBL/GenBank/DDBJ whole genome shotgun (WGS) entry which is preliminary data.</text>
</comment>
<organism evidence="1 2">
    <name type="scientific">Rhodoplanes tepidamans</name>
    <name type="common">Rhodoplanes cryptolactis</name>
    <dbReference type="NCBI Taxonomy" id="200616"/>
    <lineage>
        <taxon>Bacteria</taxon>
        <taxon>Pseudomonadati</taxon>
        <taxon>Pseudomonadota</taxon>
        <taxon>Alphaproteobacteria</taxon>
        <taxon>Hyphomicrobiales</taxon>
        <taxon>Nitrobacteraceae</taxon>
        <taxon>Rhodoplanes</taxon>
    </lineage>
</organism>
<protein>
    <submittedName>
        <fullName evidence="1">Uncharacterized protein</fullName>
    </submittedName>
</protein>
<dbReference type="RefSeq" id="WP_272778997.1">
    <property type="nucleotide sequence ID" value="NZ_JAQQLI010000038.1"/>
</dbReference>
<reference evidence="1" key="2">
    <citation type="submission" date="2023-02" db="EMBL/GenBank/DDBJ databases">
        <authorList>
            <person name="Rayyan A."/>
            <person name="Meyer T."/>
            <person name="Kyndt J.A."/>
        </authorList>
    </citation>
    <scope>NUCLEOTIDE SEQUENCE</scope>
    <source>
        <strain evidence="1">DSM 9987</strain>
    </source>
</reference>
<dbReference type="Proteomes" id="UP001165652">
    <property type="component" value="Unassembled WGS sequence"/>
</dbReference>